<proteinExistence type="predicted"/>
<gene>
    <name evidence="3" type="ORF">CJU94_25655</name>
</gene>
<feature type="domain" description="Zinc-ribbon" evidence="2">
    <location>
        <begin position="4"/>
        <end position="96"/>
    </location>
</feature>
<evidence type="ECO:0000313" key="3">
    <source>
        <dbReference type="EMBL" id="ASW01553.1"/>
    </source>
</evidence>
<organism evidence="3 4">
    <name type="scientific">Paraburkholderia aromaticivorans</name>
    <dbReference type="NCBI Taxonomy" id="2026199"/>
    <lineage>
        <taxon>Bacteria</taxon>
        <taxon>Pseudomonadati</taxon>
        <taxon>Pseudomonadota</taxon>
        <taxon>Betaproteobacteria</taxon>
        <taxon>Burkholderiales</taxon>
        <taxon>Burkholderiaceae</taxon>
        <taxon>Paraburkholderia</taxon>
    </lineage>
</organism>
<evidence type="ECO:0000259" key="2">
    <source>
        <dbReference type="Pfam" id="PF10005"/>
    </source>
</evidence>
<keyword evidence="4" id="KW-1185">Reference proteome</keyword>
<dbReference type="Pfam" id="PF10005">
    <property type="entry name" value="Zn_ribbon_DZR_6"/>
    <property type="match status" value="1"/>
</dbReference>
<dbReference type="Pfam" id="PF15887">
    <property type="entry name" value="Peptidase_Mx"/>
    <property type="match status" value="1"/>
</dbReference>
<dbReference type="OrthoDB" id="256753at2"/>
<evidence type="ECO:0000256" key="1">
    <source>
        <dbReference type="SAM" id="MobiDB-lite"/>
    </source>
</evidence>
<protein>
    <recommendedName>
        <fullName evidence="2">Zinc-ribbon domain-containing protein</fullName>
    </recommendedName>
</protein>
<dbReference type="InterPro" id="IPR031321">
    <property type="entry name" value="UCP012641"/>
</dbReference>
<name>A0A248VRQ9_9BURK</name>
<dbReference type="InterPro" id="IPR011201">
    <property type="entry name" value="Zinc-ribbon_6_bact"/>
</dbReference>
<dbReference type="AlphaFoldDB" id="A0A248VRQ9"/>
<dbReference type="Gene3D" id="3.40.390.70">
    <property type="match status" value="1"/>
</dbReference>
<dbReference type="KEGG" id="parb:CJU94_25655"/>
<feature type="region of interest" description="Disordered" evidence="1">
    <location>
        <begin position="376"/>
        <end position="448"/>
    </location>
</feature>
<accession>A0A248VRQ9</accession>
<dbReference type="EMBL" id="CP022990">
    <property type="protein sequence ID" value="ASW01553.1"/>
    <property type="molecule type" value="Genomic_DNA"/>
</dbReference>
<sequence>MKTFHCNHCSHLVFYENVRCERCESLLGYVPELAEISAFEVAGEERWRSLHPGAEGALFRQCHNYAVENVCNWMIPADSPDVLCRACQLTLTIPNLGAPDNRLYWYRLEMAKRRLLYTLAELGLDVKSRQADPEHGLAFEFLEDGGDGSRVMTGHDNGLITLNIAEADDAYREKVRTAMGEPYRTLLGHFRHETGHYYFSQLVENNPRWLEPFRKLFGDESADYGEALNAYYRDGAPADWQASYISAYATMHPWEDWAETWAHYMLIVDVLDTSTSYGVALLPDDPSEPTLTDRTPVEDASFDNLMKRWFPLTYALNSLNRSLGMPDGYPFTLAAPVVEKLRFVHRVIEAACDKSLPREAATPPGEAPVAQPVVQAGGQPAAQAGAAPAEPIAAQPAAPVEASPAPQAPAQPVDAPAPPLEPVASEPPLQPEPATVQPATSKRPMRRR</sequence>
<dbReference type="Proteomes" id="UP000215158">
    <property type="component" value="Chromosome 2"/>
</dbReference>
<evidence type="ECO:0000313" key="4">
    <source>
        <dbReference type="Proteomes" id="UP000215158"/>
    </source>
</evidence>
<reference evidence="3 4" key="1">
    <citation type="submission" date="2017-08" db="EMBL/GenBank/DDBJ databases">
        <title>Identification and genetic characteristics of simultaneous BTEX- and naphthalene-degrading Paraburkholderia sp. BN5 isolated from petroleum-contaminated soil.</title>
        <authorList>
            <person name="Lee Y."/>
            <person name="Jeon C.O."/>
        </authorList>
    </citation>
    <scope>NUCLEOTIDE SEQUENCE [LARGE SCALE GENOMIC DNA]</scope>
    <source>
        <strain evidence="3 4">BN5</strain>
    </source>
</reference>
<feature type="compositionally biased region" description="Low complexity" evidence="1">
    <location>
        <begin position="376"/>
        <end position="414"/>
    </location>
</feature>